<reference evidence="1 2" key="1">
    <citation type="submission" date="2015-04" db="EMBL/GenBank/DDBJ databases">
        <title>Complete genome sequence of Schizopora paradoxa KUC8140, a cosmopolitan wood degrader in East Asia.</title>
        <authorList>
            <consortium name="DOE Joint Genome Institute"/>
            <person name="Min B."/>
            <person name="Park H."/>
            <person name="Jang Y."/>
            <person name="Kim J.-J."/>
            <person name="Kim K.H."/>
            <person name="Pangilinan J."/>
            <person name="Lipzen A."/>
            <person name="Riley R."/>
            <person name="Grigoriev I.V."/>
            <person name="Spatafora J.W."/>
            <person name="Choi I.-G."/>
        </authorList>
    </citation>
    <scope>NUCLEOTIDE SEQUENCE [LARGE SCALE GENOMIC DNA]</scope>
    <source>
        <strain evidence="1 2">KUC8140</strain>
    </source>
</reference>
<evidence type="ECO:0000313" key="2">
    <source>
        <dbReference type="Proteomes" id="UP000053477"/>
    </source>
</evidence>
<keyword evidence="2" id="KW-1185">Reference proteome</keyword>
<sequence length="125" mass="13981">MLNFSDPESWRFEKITSCVFTSPPKVESESETGVIQWGEASFAGPVHDVIVCEVNGAITFFKFDRNKGPRSLKLLDAEMPMPDFGDFFHPIFTWGDTISRPLMVATDHDGKGEVSVWKVPPTSNI</sequence>
<dbReference type="Proteomes" id="UP000053477">
    <property type="component" value="Unassembled WGS sequence"/>
</dbReference>
<dbReference type="InParanoid" id="A0A0H2RBK5"/>
<organism evidence="1 2">
    <name type="scientific">Schizopora paradoxa</name>
    <dbReference type="NCBI Taxonomy" id="27342"/>
    <lineage>
        <taxon>Eukaryota</taxon>
        <taxon>Fungi</taxon>
        <taxon>Dikarya</taxon>
        <taxon>Basidiomycota</taxon>
        <taxon>Agaricomycotina</taxon>
        <taxon>Agaricomycetes</taxon>
        <taxon>Hymenochaetales</taxon>
        <taxon>Schizoporaceae</taxon>
        <taxon>Schizopora</taxon>
    </lineage>
</organism>
<dbReference type="AlphaFoldDB" id="A0A0H2RBK5"/>
<evidence type="ECO:0000313" key="1">
    <source>
        <dbReference type="EMBL" id="KLO06893.1"/>
    </source>
</evidence>
<name>A0A0H2RBK5_9AGAM</name>
<gene>
    <name evidence="1" type="ORF">SCHPADRAFT_675168</name>
</gene>
<dbReference type="EMBL" id="KQ086175">
    <property type="protein sequence ID" value="KLO06893.1"/>
    <property type="molecule type" value="Genomic_DNA"/>
</dbReference>
<proteinExistence type="predicted"/>
<accession>A0A0H2RBK5</accession>
<protein>
    <submittedName>
        <fullName evidence="1">Uncharacterized protein</fullName>
    </submittedName>
</protein>